<dbReference type="InterPro" id="IPR036881">
    <property type="entry name" value="Glyco_hydro_3_C_sf"/>
</dbReference>
<dbReference type="Pfam" id="PF01915">
    <property type="entry name" value="Glyco_hydro_3_C"/>
    <property type="match status" value="1"/>
</dbReference>
<dbReference type="SUPFAM" id="SSF52279">
    <property type="entry name" value="Beta-D-glucan exohydrolase, C-terminal domain"/>
    <property type="match status" value="1"/>
</dbReference>
<dbReference type="SMART" id="SM00758">
    <property type="entry name" value="PA14"/>
    <property type="match status" value="1"/>
</dbReference>
<comment type="pathway">
    <text evidence="6">Glycan metabolism; cellulose degradation.</text>
</comment>
<comment type="similarity">
    <text evidence="2 6">Belongs to the glycosyl hydrolase 3 family.</text>
</comment>
<proteinExistence type="inferred from homology"/>
<dbReference type="Gene3D" id="3.40.50.1700">
    <property type="entry name" value="Glycoside hydrolase family 3 C-terminal domain"/>
    <property type="match status" value="1"/>
</dbReference>
<keyword evidence="9" id="KW-1185">Reference proteome</keyword>
<dbReference type="SUPFAM" id="SSF56988">
    <property type="entry name" value="Anthrax protective antigen"/>
    <property type="match status" value="1"/>
</dbReference>
<evidence type="ECO:0000256" key="1">
    <source>
        <dbReference type="ARBA" id="ARBA00000448"/>
    </source>
</evidence>
<dbReference type="PANTHER" id="PTHR42715:SF27">
    <property type="entry name" value="BETA-GLUCOSIDASE-RELATED"/>
    <property type="match status" value="1"/>
</dbReference>
<accession>A0A9P8PAU0</accession>
<dbReference type="InterPro" id="IPR002772">
    <property type="entry name" value="Glyco_hydro_3_C"/>
</dbReference>
<dbReference type="GO" id="GO:0008422">
    <property type="term" value="F:beta-glucosidase activity"/>
    <property type="evidence" value="ECO:0007669"/>
    <property type="project" value="UniProtKB-EC"/>
</dbReference>
<dbReference type="PROSITE" id="PS00775">
    <property type="entry name" value="GLYCOSYL_HYDROL_F3"/>
    <property type="match status" value="1"/>
</dbReference>
<organism evidence="8 9">
    <name type="scientific">Ogataea philodendri</name>
    <dbReference type="NCBI Taxonomy" id="1378263"/>
    <lineage>
        <taxon>Eukaryota</taxon>
        <taxon>Fungi</taxon>
        <taxon>Dikarya</taxon>
        <taxon>Ascomycota</taxon>
        <taxon>Saccharomycotina</taxon>
        <taxon>Pichiomycetes</taxon>
        <taxon>Pichiales</taxon>
        <taxon>Pichiaceae</taxon>
        <taxon>Ogataea</taxon>
    </lineage>
</organism>
<dbReference type="InterPro" id="IPR013783">
    <property type="entry name" value="Ig-like_fold"/>
</dbReference>
<name>A0A9P8PAU0_9ASCO</name>
<keyword evidence="6" id="KW-0119">Carbohydrate metabolism</keyword>
<evidence type="ECO:0000313" key="8">
    <source>
        <dbReference type="EMBL" id="KAH3667947.1"/>
    </source>
</evidence>
<dbReference type="FunFam" id="2.60.40.10:FF:000495">
    <property type="entry name" value="Periplasmic beta-glucosidase"/>
    <property type="match status" value="1"/>
</dbReference>
<dbReference type="EC" id="3.2.1.21" evidence="3 6"/>
<reference evidence="8" key="2">
    <citation type="submission" date="2021-01" db="EMBL/GenBank/DDBJ databases">
        <authorList>
            <person name="Schikora-Tamarit M.A."/>
        </authorList>
    </citation>
    <scope>NUCLEOTIDE SEQUENCE</scope>
    <source>
        <strain evidence="8">CBS6075</strain>
    </source>
</reference>
<dbReference type="Gene3D" id="2.60.40.10">
    <property type="entry name" value="Immunoglobulins"/>
    <property type="match status" value="1"/>
</dbReference>
<dbReference type="Gene3D" id="3.20.20.300">
    <property type="entry name" value="Glycoside hydrolase, family 3, N-terminal domain"/>
    <property type="match status" value="1"/>
</dbReference>
<dbReference type="Gene3D" id="2.60.120.260">
    <property type="entry name" value="Galactose-binding domain-like"/>
    <property type="match status" value="1"/>
</dbReference>
<dbReference type="InterPro" id="IPR026891">
    <property type="entry name" value="Fn3-like"/>
</dbReference>
<dbReference type="SUPFAM" id="SSF51445">
    <property type="entry name" value="(Trans)glycosidases"/>
    <property type="match status" value="1"/>
</dbReference>
<evidence type="ECO:0000256" key="4">
    <source>
        <dbReference type="ARBA" id="ARBA00022801"/>
    </source>
</evidence>
<gene>
    <name evidence="8" type="ORF">OGAPHI_001701</name>
</gene>
<dbReference type="Proteomes" id="UP000769157">
    <property type="component" value="Unassembled WGS sequence"/>
</dbReference>
<evidence type="ECO:0000256" key="3">
    <source>
        <dbReference type="ARBA" id="ARBA00012744"/>
    </source>
</evidence>
<dbReference type="InterPro" id="IPR036962">
    <property type="entry name" value="Glyco_hydro_3_N_sf"/>
</dbReference>
<dbReference type="SMART" id="SM01217">
    <property type="entry name" value="Fn3_like"/>
    <property type="match status" value="1"/>
</dbReference>
<dbReference type="PROSITE" id="PS51820">
    <property type="entry name" value="PA14"/>
    <property type="match status" value="1"/>
</dbReference>
<dbReference type="RefSeq" id="XP_046062361.1">
    <property type="nucleotide sequence ID" value="XM_046202491.1"/>
</dbReference>
<sequence length="836" mass="92312">MESFDVEQIIDKLRVKEKVQLLSLKDFWHTYNVDRLEIPSVRLSDGPNGVRGTKFFRSVPSACFSSGTALAATFNEELLEDLGKLMAKEAHHKGAHVILGPTCNIARGPLGGRGFESFSEDPYLSGIAAAAIINGIQSQGVGATIKHFVCNDIENERNSIDVILSERALREVYLLPFQIAIAKSKPKCVMSSYNKVSGEHVSQSKRLLTDILRKEWGWDGLIMSDWFGVYSIKASLDAGLDLECPGYPLMRKHDAVMHAIASREISMDVIDDRVRNVLKLVKQSIESKIQFNAPEDSKNNTQETSSVIRKAAAEAVILLKNEESILPLQRSDKIAVIGPNAATPRIFGGGSASVNSYYGVSILEGIKSKLEDAPPYSLGCDISRNMNDLGKLSSYDGEPGVWIKSYKEPADYPHRTLLEEFRHEFSNLLLFDYVHKDNDSSLFFLDIEGEFTSPKTNNYKIHLSCLGTALLYIDGKLFIDDKTHQRMGFGAIGAKSRGETKSIKLEKGQTIKYKVEFGSAQTFTLETLDLVGSNGGGSLSLTIGEDISDETRIQEAKEVANSADKVILCVGTSNEWESEGFDRPDMDLPGSQIQLIEEIVSMNKNVVLVNLSGTPVTLPFTDQIPAIVQGWFNGMESGNAIADILYGDTNPSGKLPLTWPKRCEDNPAFLNFHSDKGKVVYGEDVFVGYRYYEKTKNLPLFDFGFGLSYTDFKISNLRVDTDIETLKCTVDVQNVGLVEGAEVVQLYIGSSSNTVGVSRPVKEFKGCKKVFLKPQKSAEVSISVPIKYACSYFDVEHEKWSVEKGDYSVYVGNSSNSSKLLVSKISVAQPFLWAGL</sequence>
<evidence type="ECO:0000313" key="9">
    <source>
        <dbReference type="Proteomes" id="UP000769157"/>
    </source>
</evidence>
<dbReference type="GeneID" id="70233668"/>
<dbReference type="Pfam" id="PF14310">
    <property type="entry name" value="Fn3-like"/>
    <property type="match status" value="1"/>
</dbReference>
<keyword evidence="6" id="KW-0624">Polysaccharide degradation</keyword>
<evidence type="ECO:0000256" key="6">
    <source>
        <dbReference type="RuleBase" id="RU361161"/>
    </source>
</evidence>
<dbReference type="InterPro" id="IPR050288">
    <property type="entry name" value="Cellulose_deg_GH3"/>
</dbReference>
<comment type="catalytic activity">
    <reaction evidence="1 6">
        <text>Hydrolysis of terminal, non-reducing beta-D-glucosyl residues with release of beta-D-glucose.</text>
        <dbReference type="EC" id="3.2.1.21"/>
    </reaction>
</comment>
<comment type="caution">
    <text evidence="8">The sequence shown here is derived from an EMBL/GenBank/DDBJ whole genome shotgun (WGS) entry which is preliminary data.</text>
</comment>
<evidence type="ECO:0000259" key="7">
    <source>
        <dbReference type="PROSITE" id="PS51820"/>
    </source>
</evidence>
<dbReference type="GO" id="GO:0009251">
    <property type="term" value="P:glucan catabolic process"/>
    <property type="evidence" value="ECO:0007669"/>
    <property type="project" value="TreeGrafter"/>
</dbReference>
<evidence type="ECO:0000256" key="5">
    <source>
        <dbReference type="ARBA" id="ARBA00023295"/>
    </source>
</evidence>
<dbReference type="AlphaFoldDB" id="A0A9P8PAU0"/>
<dbReference type="PRINTS" id="PR00133">
    <property type="entry name" value="GLHYDRLASE3"/>
</dbReference>
<dbReference type="OrthoDB" id="47059at2759"/>
<dbReference type="InterPro" id="IPR001764">
    <property type="entry name" value="Glyco_hydro_3_N"/>
</dbReference>
<dbReference type="EMBL" id="JAEUBE010000158">
    <property type="protein sequence ID" value="KAH3667947.1"/>
    <property type="molecule type" value="Genomic_DNA"/>
</dbReference>
<dbReference type="InterPro" id="IPR037524">
    <property type="entry name" value="PA14/GLEYA"/>
</dbReference>
<dbReference type="InterPro" id="IPR017853">
    <property type="entry name" value="GH"/>
</dbReference>
<dbReference type="PANTHER" id="PTHR42715">
    <property type="entry name" value="BETA-GLUCOSIDASE"/>
    <property type="match status" value="1"/>
</dbReference>
<protein>
    <recommendedName>
        <fullName evidence="3 6">beta-glucosidase</fullName>
        <ecNumber evidence="3 6">3.2.1.21</ecNumber>
    </recommendedName>
</protein>
<dbReference type="Pfam" id="PF07691">
    <property type="entry name" value="PA14"/>
    <property type="match status" value="1"/>
</dbReference>
<reference evidence="8" key="1">
    <citation type="journal article" date="2021" name="Open Biol.">
        <title>Shared evolutionary footprints suggest mitochondrial oxidative damage underlies multiple complex I losses in fungi.</title>
        <authorList>
            <person name="Schikora-Tamarit M.A."/>
            <person name="Marcet-Houben M."/>
            <person name="Nosek J."/>
            <person name="Gabaldon T."/>
        </authorList>
    </citation>
    <scope>NUCLEOTIDE SEQUENCE</scope>
    <source>
        <strain evidence="8">CBS6075</strain>
    </source>
</reference>
<evidence type="ECO:0000256" key="2">
    <source>
        <dbReference type="ARBA" id="ARBA00005336"/>
    </source>
</evidence>
<feature type="domain" description="PA14" evidence="7">
    <location>
        <begin position="396"/>
        <end position="557"/>
    </location>
</feature>
<dbReference type="InterPro" id="IPR019800">
    <property type="entry name" value="Glyco_hydro_3_AS"/>
</dbReference>
<dbReference type="Pfam" id="PF00933">
    <property type="entry name" value="Glyco_hydro_3"/>
    <property type="match status" value="1"/>
</dbReference>
<keyword evidence="4 6" id="KW-0378">Hydrolase</keyword>
<keyword evidence="5 6" id="KW-0326">Glycosidase</keyword>
<dbReference type="InterPro" id="IPR011658">
    <property type="entry name" value="PA14_dom"/>
</dbReference>